<protein>
    <submittedName>
        <fullName evidence="1">Uncharacterized protein</fullName>
    </submittedName>
</protein>
<sequence>MYVENKSVLKLDLIIKEREMLILLRAKGLSIIKDQGKLSKGIIADHKLPLQNKQGSKLSLYYLVNNFQFGTLKLYKCA</sequence>
<name>C8P3X9_9LACO</name>
<dbReference type="AlphaFoldDB" id="C8P3X9"/>
<organism evidence="1 2">
    <name type="scientific">Limosilactobacillus antri DSM 16041</name>
    <dbReference type="NCBI Taxonomy" id="525309"/>
    <lineage>
        <taxon>Bacteria</taxon>
        <taxon>Bacillati</taxon>
        <taxon>Bacillota</taxon>
        <taxon>Bacilli</taxon>
        <taxon>Lactobacillales</taxon>
        <taxon>Lactobacillaceae</taxon>
        <taxon>Limosilactobacillus</taxon>
    </lineage>
</organism>
<comment type="caution">
    <text evidence="1">The sequence shown here is derived from an EMBL/GenBank/DDBJ whole genome shotgun (WGS) entry which is preliminary data.</text>
</comment>
<evidence type="ECO:0000313" key="2">
    <source>
        <dbReference type="Proteomes" id="UP000003675"/>
    </source>
</evidence>
<gene>
    <name evidence="1" type="ORF">HMPREF0494_0015</name>
</gene>
<proteinExistence type="predicted"/>
<accession>C8P3X9</accession>
<evidence type="ECO:0000313" key="1">
    <source>
        <dbReference type="EMBL" id="EEW54812.1"/>
    </source>
</evidence>
<reference evidence="1 2" key="1">
    <citation type="submission" date="2009-09" db="EMBL/GenBank/DDBJ databases">
        <authorList>
            <person name="Qin X."/>
            <person name="Bachman B."/>
            <person name="Battles P."/>
            <person name="Bell A."/>
            <person name="Bess C."/>
            <person name="Bickham C."/>
            <person name="Chaboub L."/>
            <person name="Chen D."/>
            <person name="Coyle M."/>
            <person name="Deiros D.R."/>
            <person name="Dinh H."/>
            <person name="Forbes L."/>
            <person name="Fowler G."/>
            <person name="Francisco L."/>
            <person name="Fu Q."/>
            <person name="Gubbala S."/>
            <person name="Hale W."/>
            <person name="Han Y."/>
            <person name="Hemphill L."/>
            <person name="Highlander S.K."/>
            <person name="Hirani K."/>
            <person name="Hogues M."/>
            <person name="Jackson L."/>
            <person name="Jakkamsetti A."/>
            <person name="Javaid M."/>
            <person name="Jiang H."/>
            <person name="Korchina V."/>
            <person name="Kovar C."/>
            <person name="Lara F."/>
            <person name="Lee S."/>
            <person name="Mata R."/>
            <person name="Mathew T."/>
            <person name="Moen C."/>
            <person name="Morales K."/>
            <person name="Munidasa M."/>
            <person name="Nazareth L."/>
            <person name="Ngo R."/>
            <person name="Nguyen L."/>
            <person name="Okwuonu G."/>
            <person name="Ongeri F."/>
            <person name="Patil S."/>
            <person name="Petrosino J."/>
            <person name="Pham C."/>
            <person name="Pham P."/>
            <person name="Pu L.-L."/>
            <person name="Puazo M."/>
            <person name="Raj R."/>
            <person name="Reid J."/>
            <person name="Rouhana J."/>
            <person name="Saada N."/>
            <person name="Shang Y."/>
            <person name="Simmons D."/>
            <person name="Thornton R."/>
            <person name="Warren J."/>
            <person name="Weissenberger G."/>
            <person name="Zhang J."/>
            <person name="Zhang L."/>
            <person name="Zhou C."/>
            <person name="Zhu D."/>
            <person name="Muzny D."/>
            <person name="Worley K."/>
            <person name="Gibbs R."/>
        </authorList>
    </citation>
    <scope>NUCLEOTIDE SEQUENCE [LARGE SCALE GENOMIC DNA]</scope>
    <source>
        <strain evidence="1 2">DSM 16041</strain>
    </source>
</reference>
<dbReference type="Proteomes" id="UP000003675">
    <property type="component" value="Unassembled WGS sequence"/>
</dbReference>
<dbReference type="HOGENOM" id="CLU_2617429_0_0_9"/>
<dbReference type="EMBL" id="ACLL01000001">
    <property type="protein sequence ID" value="EEW54812.1"/>
    <property type="molecule type" value="Genomic_DNA"/>
</dbReference>